<comment type="pathway">
    <text evidence="7">Metabolic intermediate biosynthesis; chorismate biosynthesis; chorismate from D-erythrose 4-phosphate and phosphoenolpyruvate: step 2/7.</text>
</comment>
<evidence type="ECO:0000256" key="3">
    <source>
        <dbReference type="ARBA" id="ARBA00001941"/>
    </source>
</evidence>
<dbReference type="InterPro" id="IPR030963">
    <property type="entry name" value="DHQ_synth_fam"/>
</dbReference>
<dbReference type="Proteomes" id="UP000486602">
    <property type="component" value="Unassembled WGS sequence"/>
</dbReference>
<dbReference type="EC" id="4.2.3.4" evidence="9 20"/>
<dbReference type="NCBIfam" id="TIGR01357">
    <property type="entry name" value="aroB"/>
    <property type="match status" value="1"/>
</dbReference>
<evidence type="ECO:0000259" key="22">
    <source>
        <dbReference type="Pfam" id="PF24621"/>
    </source>
</evidence>
<dbReference type="SUPFAM" id="SSF56796">
    <property type="entry name" value="Dehydroquinate synthase-like"/>
    <property type="match status" value="1"/>
</dbReference>
<evidence type="ECO:0000256" key="16">
    <source>
        <dbReference type="ARBA" id="ARBA00023027"/>
    </source>
</evidence>
<reference evidence="23 24" key="1">
    <citation type="submission" date="2020-02" db="EMBL/GenBank/DDBJ databases">
        <title>Out from the shadows clarifying the taxonomy of the family Cryomorphaceae and related taxa by utilizing the GTDB taxonomic framework.</title>
        <authorList>
            <person name="Bowman J.P."/>
        </authorList>
    </citation>
    <scope>NUCLEOTIDE SEQUENCE [LARGE SCALE GENOMIC DNA]</scope>
    <source>
        <strain evidence="23 24">QSSC 1-22</strain>
    </source>
</reference>
<comment type="cofactor">
    <cofactor evidence="2">
        <name>NAD(+)</name>
        <dbReference type="ChEBI" id="CHEBI:57540"/>
    </cofactor>
</comment>
<keyword evidence="12" id="KW-0028">Amino-acid biosynthesis</keyword>
<dbReference type="InterPro" id="IPR056179">
    <property type="entry name" value="DHQS_C"/>
</dbReference>
<dbReference type="GO" id="GO:0005737">
    <property type="term" value="C:cytoplasm"/>
    <property type="evidence" value="ECO:0007669"/>
    <property type="project" value="UniProtKB-SubCell"/>
</dbReference>
<evidence type="ECO:0000256" key="17">
    <source>
        <dbReference type="ARBA" id="ARBA00023141"/>
    </source>
</evidence>
<comment type="caution">
    <text evidence="23">The sequence shown here is derived from an EMBL/GenBank/DDBJ whole genome shotgun (WGS) entry which is preliminary data.</text>
</comment>
<dbReference type="CDD" id="cd08195">
    <property type="entry name" value="DHQS"/>
    <property type="match status" value="1"/>
</dbReference>
<evidence type="ECO:0000256" key="2">
    <source>
        <dbReference type="ARBA" id="ARBA00001911"/>
    </source>
</evidence>
<evidence type="ECO:0000256" key="8">
    <source>
        <dbReference type="ARBA" id="ARBA00005412"/>
    </source>
</evidence>
<comment type="similarity">
    <text evidence="8">Belongs to the sugar phosphate cyclases superfamily. Dehydroquinate synthase family.</text>
</comment>
<comment type="catalytic activity">
    <reaction evidence="1">
        <text>7-phospho-2-dehydro-3-deoxy-D-arabino-heptonate = 3-dehydroquinate + phosphate</text>
        <dbReference type="Rhea" id="RHEA:21968"/>
        <dbReference type="ChEBI" id="CHEBI:32364"/>
        <dbReference type="ChEBI" id="CHEBI:43474"/>
        <dbReference type="ChEBI" id="CHEBI:58394"/>
        <dbReference type="EC" id="4.2.3.4"/>
    </reaction>
</comment>
<evidence type="ECO:0000256" key="9">
    <source>
        <dbReference type="ARBA" id="ARBA00013031"/>
    </source>
</evidence>
<comment type="subcellular location">
    <subcellularLocation>
        <location evidence="6">Cytoplasm</location>
    </subcellularLocation>
</comment>
<evidence type="ECO:0000256" key="10">
    <source>
        <dbReference type="ARBA" id="ARBA00017684"/>
    </source>
</evidence>
<dbReference type="RefSeq" id="WP_163283154.1">
    <property type="nucleotide sequence ID" value="NZ_JAAGVY010000003.1"/>
</dbReference>
<keyword evidence="13" id="KW-0479">Metal-binding</keyword>
<dbReference type="GO" id="GO:0046872">
    <property type="term" value="F:metal ion binding"/>
    <property type="evidence" value="ECO:0007669"/>
    <property type="project" value="UniProtKB-KW"/>
</dbReference>
<evidence type="ECO:0000313" key="24">
    <source>
        <dbReference type="Proteomes" id="UP000486602"/>
    </source>
</evidence>
<dbReference type="PIRSF" id="PIRSF001455">
    <property type="entry name" value="DHQ_synth"/>
    <property type="match status" value="1"/>
</dbReference>
<evidence type="ECO:0000313" key="23">
    <source>
        <dbReference type="EMBL" id="NEN22425.1"/>
    </source>
</evidence>
<evidence type="ECO:0000256" key="14">
    <source>
        <dbReference type="ARBA" id="ARBA00022741"/>
    </source>
</evidence>
<comment type="function">
    <text evidence="5">Catalyzes the conversion of 3-deoxy-D-arabino-heptulosonate 7-phosphate (DAHP) to dehydroquinate (DHQ).</text>
</comment>
<evidence type="ECO:0000256" key="4">
    <source>
        <dbReference type="ARBA" id="ARBA00001947"/>
    </source>
</evidence>
<evidence type="ECO:0000259" key="21">
    <source>
        <dbReference type="Pfam" id="PF01761"/>
    </source>
</evidence>
<keyword evidence="24" id="KW-1185">Reference proteome</keyword>
<evidence type="ECO:0000256" key="15">
    <source>
        <dbReference type="ARBA" id="ARBA00022833"/>
    </source>
</evidence>
<dbReference type="InterPro" id="IPR016037">
    <property type="entry name" value="DHQ_synth_AroB"/>
</dbReference>
<dbReference type="GO" id="GO:0009423">
    <property type="term" value="P:chorismate biosynthetic process"/>
    <property type="evidence" value="ECO:0007669"/>
    <property type="project" value="UniProtKB-UniRule"/>
</dbReference>
<evidence type="ECO:0000256" key="6">
    <source>
        <dbReference type="ARBA" id="ARBA00004496"/>
    </source>
</evidence>
<dbReference type="Gene3D" id="1.20.1090.10">
    <property type="entry name" value="Dehydroquinate synthase-like - alpha domain"/>
    <property type="match status" value="1"/>
</dbReference>
<keyword evidence="14" id="KW-0547">Nucleotide-binding</keyword>
<evidence type="ECO:0000256" key="1">
    <source>
        <dbReference type="ARBA" id="ARBA00001393"/>
    </source>
</evidence>
<name>A0A7K3WNZ0_9FLAO</name>
<keyword evidence="16" id="KW-0520">NAD</keyword>
<proteinExistence type="inferred from homology"/>
<evidence type="ECO:0000256" key="20">
    <source>
        <dbReference type="NCBIfam" id="TIGR01357"/>
    </source>
</evidence>
<dbReference type="EMBL" id="JAAGVY010000003">
    <property type="protein sequence ID" value="NEN22425.1"/>
    <property type="molecule type" value="Genomic_DNA"/>
</dbReference>
<dbReference type="GO" id="GO:0003856">
    <property type="term" value="F:3-dehydroquinate synthase activity"/>
    <property type="evidence" value="ECO:0007669"/>
    <property type="project" value="UniProtKB-UniRule"/>
</dbReference>
<dbReference type="GO" id="GO:0000166">
    <property type="term" value="F:nucleotide binding"/>
    <property type="evidence" value="ECO:0007669"/>
    <property type="project" value="UniProtKB-KW"/>
</dbReference>
<comment type="cofactor">
    <cofactor evidence="4">
        <name>Zn(2+)</name>
        <dbReference type="ChEBI" id="CHEBI:29105"/>
    </cofactor>
</comment>
<evidence type="ECO:0000256" key="19">
    <source>
        <dbReference type="ARBA" id="ARBA00023285"/>
    </source>
</evidence>
<gene>
    <name evidence="23" type="primary">aroB</name>
    <name evidence="23" type="ORF">G3O08_02775</name>
</gene>
<evidence type="ECO:0000256" key="7">
    <source>
        <dbReference type="ARBA" id="ARBA00004661"/>
    </source>
</evidence>
<keyword evidence="18 23" id="KW-0456">Lyase</keyword>
<protein>
    <recommendedName>
        <fullName evidence="10 20">3-dehydroquinate synthase</fullName>
        <ecNumber evidence="9 20">4.2.3.4</ecNumber>
    </recommendedName>
</protein>
<keyword evidence="15" id="KW-0862">Zinc</keyword>
<comment type="cofactor">
    <cofactor evidence="3">
        <name>Co(2+)</name>
        <dbReference type="ChEBI" id="CHEBI:48828"/>
    </cofactor>
</comment>
<keyword evidence="11" id="KW-0963">Cytoplasm</keyword>
<dbReference type="GO" id="GO:0008652">
    <property type="term" value="P:amino acid biosynthetic process"/>
    <property type="evidence" value="ECO:0007669"/>
    <property type="project" value="UniProtKB-KW"/>
</dbReference>
<dbReference type="Gene3D" id="3.40.50.1970">
    <property type="match status" value="1"/>
</dbReference>
<evidence type="ECO:0000256" key="11">
    <source>
        <dbReference type="ARBA" id="ARBA00022490"/>
    </source>
</evidence>
<feature type="domain" description="3-dehydroquinate synthase C-terminal" evidence="22">
    <location>
        <begin position="183"/>
        <end position="325"/>
    </location>
</feature>
<feature type="domain" description="3-dehydroquinate synthase N-terminal" evidence="21">
    <location>
        <begin position="70"/>
        <end position="180"/>
    </location>
</feature>
<evidence type="ECO:0000256" key="5">
    <source>
        <dbReference type="ARBA" id="ARBA00003485"/>
    </source>
</evidence>
<dbReference type="PANTHER" id="PTHR43622">
    <property type="entry name" value="3-DEHYDROQUINATE SYNTHASE"/>
    <property type="match status" value="1"/>
</dbReference>
<dbReference type="InterPro" id="IPR030960">
    <property type="entry name" value="DHQS/DOIS_N"/>
</dbReference>
<dbReference type="GO" id="GO:0009073">
    <property type="term" value="P:aromatic amino acid family biosynthetic process"/>
    <property type="evidence" value="ECO:0007669"/>
    <property type="project" value="UniProtKB-KW"/>
</dbReference>
<dbReference type="PANTHER" id="PTHR43622:SF7">
    <property type="entry name" value="3-DEHYDROQUINATE SYNTHASE, CHLOROPLASTIC"/>
    <property type="match status" value="1"/>
</dbReference>
<evidence type="ECO:0000256" key="13">
    <source>
        <dbReference type="ARBA" id="ARBA00022723"/>
    </source>
</evidence>
<dbReference type="InterPro" id="IPR050071">
    <property type="entry name" value="Dehydroquinate_synthase"/>
</dbReference>
<dbReference type="Pfam" id="PF01761">
    <property type="entry name" value="DHQ_synthase"/>
    <property type="match status" value="1"/>
</dbReference>
<dbReference type="Pfam" id="PF24621">
    <property type="entry name" value="DHQS_C"/>
    <property type="match status" value="1"/>
</dbReference>
<keyword evidence="19" id="KW-0170">Cobalt</keyword>
<organism evidence="23 24">
    <name type="scientific">Cryomorpha ignava</name>
    <dbReference type="NCBI Taxonomy" id="101383"/>
    <lineage>
        <taxon>Bacteria</taxon>
        <taxon>Pseudomonadati</taxon>
        <taxon>Bacteroidota</taxon>
        <taxon>Flavobacteriia</taxon>
        <taxon>Flavobacteriales</taxon>
        <taxon>Cryomorphaceae</taxon>
        <taxon>Cryomorpha</taxon>
    </lineage>
</organism>
<evidence type="ECO:0000256" key="12">
    <source>
        <dbReference type="ARBA" id="ARBA00022605"/>
    </source>
</evidence>
<evidence type="ECO:0000256" key="18">
    <source>
        <dbReference type="ARBA" id="ARBA00023239"/>
    </source>
</evidence>
<keyword evidence="17" id="KW-0057">Aromatic amino acid biosynthesis</keyword>
<dbReference type="FunFam" id="3.40.50.1970:FF:000007">
    <property type="entry name" value="Pentafunctional AROM polypeptide"/>
    <property type="match status" value="1"/>
</dbReference>
<sequence>MSTVAIQHIKSDGHQVILGRHCLGEFAELLSTEAFSGAKLFILVDENTAKYCLPALISKVSILSDAEVLEIGVGEESKSIEISTQLWSVLSELNADRGSVLINLGGGVITDLGGFVAGTYKRGIRFFNIPTTLLAQVDASVGGKVGINHDGLKNEIGLFNNPNTVFIDPDFLSTLPRKHLLSGFSEMIKHGLICDKDYWVKLKEVSFFELESLDESILTSIKIKNEIVSSDPFESGRRKILNFGHTIGHAVESYSFESDTKEVLHGEAVAMGMVCESFISHRMGMLREDELQEITAFIFSHYTRIFIDQLVFHRLIELMNHDKKNRDGEIKMSLIQGIGNAVIDKAVKADVIIDSLNFYARWVN</sequence>
<dbReference type="AlphaFoldDB" id="A0A7K3WNZ0"/>
<accession>A0A7K3WNZ0</accession>